<dbReference type="InParanoid" id="A0A1S4JKI9"/>
<dbReference type="FunCoup" id="A0A1S4JKI9">
    <property type="interactions" value="24"/>
</dbReference>
<dbReference type="InterPro" id="IPR007725">
    <property type="entry name" value="TIMELESS_C"/>
</dbReference>
<dbReference type="GO" id="GO:0043111">
    <property type="term" value="P:replication fork arrest"/>
    <property type="evidence" value="ECO:0007669"/>
    <property type="project" value="TreeGrafter"/>
</dbReference>
<reference evidence="7" key="1">
    <citation type="submission" date="2020-05" db="UniProtKB">
        <authorList>
            <consortium name="EnsemblMetazoa"/>
        </authorList>
    </citation>
    <scope>IDENTIFICATION</scope>
    <source>
        <strain evidence="7">JHB</strain>
    </source>
</reference>
<dbReference type="GO" id="GO:0048511">
    <property type="term" value="P:rhythmic process"/>
    <property type="evidence" value="ECO:0007669"/>
    <property type="project" value="UniProtKB-KW"/>
</dbReference>
<dbReference type="GO" id="GO:0009649">
    <property type="term" value="P:entrainment of circadian clock"/>
    <property type="evidence" value="ECO:0007669"/>
    <property type="project" value="TreeGrafter"/>
</dbReference>
<name>A0A1S4JKI9_CULQU</name>
<dbReference type="InterPro" id="IPR006906">
    <property type="entry name" value="Timeless_N"/>
</dbReference>
<feature type="region of interest" description="Disordered" evidence="4">
    <location>
        <begin position="251"/>
        <end position="325"/>
    </location>
</feature>
<comment type="similarity">
    <text evidence="2">Belongs to the timeless family.</text>
</comment>
<dbReference type="GO" id="GO:0000076">
    <property type="term" value="P:DNA replication checkpoint signaling"/>
    <property type="evidence" value="ECO:0007669"/>
    <property type="project" value="TreeGrafter"/>
</dbReference>
<feature type="compositionally biased region" description="Polar residues" evidence="4">
    <location>
        <begin position="455"/>
        <end position="490"/>
    </location>
</feature>
<feature type="region of interest" description="Disordered" evidence="4">
    <location>
        <begin position="1043"/>
        <end position="1072"/>
    </location>
</feature>
<feature type="compositionally biased region" description="Acidic residues" evidence="4">
    <location>
        <begin position="1049"/>
        <end position="1060"/>
    </location>
</feature>
<dbReference type="VEuPathDB" id="VectorBase:CQUJHB007922"/>
<dbReference type="InterPro" id="IPR044998">
    <property type="entry name" value="Timeless"/>
</dbReference>
<dbReference type="Pfam" id="PF05029">
    <property type="entry name" value="TIMELESS_C"/>
    <property type="match status" value="1"/>
</dbReference>
<evidence type="ECO:0000313" key="7">
    <source>
        <dbReference type="EnsemblMetazoa" id="CPIJ007082-PA"/>
    </source>
</evidence>
<dbReference type="AlphaFoldDB" id="A0A1S4JKI9"/>
<feature type="compositionally biased region" description="Low complexity" evidence="4">
    <location>
        <begin position="408"/>
        <end position="428"/>
    </location>
</feature>
<dbReference type="VEuPathDB" id="VectorBase:CPIJ007082"/>
<organism evidence="7 8">
    <name type="scientific">Culex quinquefasciatus</name>
    <name type="common">Southern house mosquito</name>
    <name type="synonym">Culex pungens</name>
    <dbReference type="NCBI Taxonomy" id="7176"/>
    <lineage>
        <taxon>Eukaryota</taxon>
        <taxon>Metazoa</taxon>
        <taxon>Ecdysozoa</taxon>
        <taxon>Arthropoda</taxon>
        <taxon>Hexapoda</taxon>
        <taxon>Insecta</taxon>
        <taxon>Pterygota</taxon>
        <taxon>Neoptera</taxon>
        <taxon>Endopterygota</taxon>
        <taxon>Diptera</taxon>
        <taxon>Nematocera</taxon>
        <taxon>Culicoidea</taxon>
        <taxon>Culicidae</taxon>
        <taxon>Culicinae</taxon>
        <taxon>Culicini</taxon>
        <taxon>Culex</taxon>
        <taxon>Culex</taxon>
    </lineage>
</organism>
<sequence>MEWLLANPQINSTFGSLGAVVDEVYLVSEDCLVNLEEIIGKLAVEDTTLRTFRRAIGFGQNVKNDIVPLLVHAKDSKILDPTIRLLVNLTVPAECLLPVDLVSKSEIGRHTIFELNKLLITSKEAFVDWKTTKAVIDYMKSILEKDSKLSIQNCDSINNCLLLLRNILHVPEVNTPGETKPAHSTSLQNQILWNLFTQSVDKLLIYLMSCPQRAFWAVTMAQLVALMYKDQHISTLQKLLSFWFESTLSESSEDNESNTSPPQQCSGDSSPMLTSDPTSDSSDNGDSLTLGWDHQCTQTTLPIPGSSKMNTSISKDPSEAEQVSRMGTEFPTQIIVARAIKSHQIYHQTMGTTCAAKHPTQPAHPHDPKAPLVTTNSPPGVENSTVSPKLPSDLHAFQSPFQVQPKLATSTSSPTGAPASKVDTSPKTSPSPPTTPSPAISCKDLSDDPKSPSSGQESTGPSSTTGIKNQASLSEPSDCANGTQAEKESISTPVVTAIREFLQALETYKKSSHLTKEDRELLKTLQLQIGSTDDLKCLFVLLLRCYNPSLQSKQYLQDLIVTNHSLLLLLDGIRDIPGANVTDMLSHIRQFATVEIMHQYGLMLEDFRENGAFVNDCIFTMMHHVGGDLGLMNVLFQPNILKTFSLIWETEYEICDDWSDLIEYVIHKFINTPQPSPLTLTSTLPDLSSQLLSSNLMSTWTQEDKDSLQWYYVQCKQSKCMVADILRLFEENGNQQKTRVSIIEQLWEQDIVTLSQYDELMKLENPDYERNVQTPGFSVASAKSEKMDDDNRPSSKAVDDIQVLRDRLFKENKGKLVVWLQKSLLDCCFVKLNLLSGTVVVMEPVPYHCILQKKSIPIVPWNLEQFNVLSYQPFVLLLHKLGFHLPADARKMFVRIPAFWTADILYNIALKLGPLEKSIIKFDLKHLNKALSMEKQTKSEPFPVSDGVIKPDIYGTLARSNKSNPVRSGYTPDVTTNWLQVVMRNKAAAESASSTRAMEIPVTPQVIVSTGAALHPSNGNTGGGKPASHPKLAHDLSIIVEAASNDELPVGEEDDDDELDRSDGPALAGHDVVSDCETASVASDLTRMYVSDEEDKHDIVPQIL</sequence>
<protein>
    <submittedName>
        <fullName evidence="7">Uncharacterized protein</fullName>
    </submittedName>
</protein>
<dbReference type="GO" id="GO:0031298">
    <property type="term" value="C:replication fork protection complex"/>
    <property type="evidence" value="ECO:0007669"/>
    <property type="project" value="TreeGrafter"/>
</dbReference>
<dbReference type="PANTHER" id="PTHR22940:SF5">
    <property type="entry name" value="PROTEIN TIMELESS"/>
    <property type="match status" value="1"/>
</dbReference>
<feature type="region of interest" description="Disordered" evidence="4">
    <location>
        <begin position="405"/>
        <end position="490"/>
    </location>
</feature>
<keyword evidence="8" id="KW-1185">Reference proteome</keyword>
<feature type="region of interest" description="Disordered" evidence="4">
    <location>
        <begin position="354"/>
        <end position="393"/>
    </location>
</feature>
<dbReference type="Pfam" id="PF04821">
    <property type="entry name" value="TIMELESS"/>
    <property type="match status" value="1"/>
</dbReference>
<dbReference type="OrthoDB" id="6429365at2759"/>
<evidence type="ECO:0000256" key="2">
    <source>
        <dbReference type="ARBA" id="ARBA00008174"/>
    </source>
</evidence>
<evidence type="ECO:0000256" key="3">
    <source>
        <dbReference type="ARBA" id="ARBA00023242"/>
    </source>
</evidence>
<dbReference type="EnsemblMetazoa" id="CPIJ007082-RA">
    <property type="protein sequence ID" value="CPIJ007082-PA"/>
    <property type="gene ID" value="CPIJ007082"/>
</dbReference>
<feature type="domain" description="Timeless C-terminal" evidence="6">
    <location>
        <begin position="804"/>
        <end position="906"/>
    </location>
</feature>
<dbReference type="GO" id="GO:0006281">
    <property type="term" value="P:DNA repair"/>
    <property type="evidence" value="ECO:0007669"/>
    <property type="project" value="TreeGrafter"/>
</dbReference>
<dbReference type="Proteomes" id="UP000002320">
    <property type="component" value="Unassembled WGS sequence"/>
</dbReference>
<dbReference type="PANTHER" id="PTHR22940">
    <property type="entry name" value="TIMEOUT/TIMELESS-2"/>
    <property type="match status" value="1"/>
</dbReference>
<feature type="compositionally biased region" description="Polar residues" evidence="4">
    <location>
        <begin position="373"/>
        <end position="387"/>
    </location>
</feature>
<evidence type="ECO:0000256" key="4">
    <source>
        <dbReference type="SAM" id="MobiDB-lite"/>
    </source>
</evidence>
<evidence type="ECO:0000259" key="6">
    <source>
        <dbReference type="Pfam" id="PF05029"/>
    </source>
</evidence>
<dbReference type="GO" id="GO:0003677">
    <property type="term" value="F:DNA binding"/>
    <property type="evidence" value="ECO:0007669"/>
    <property type="project" value="TreeGrafter"/>
</dbReference>
<evidence type="ECO:0000259" key="5">
    <source>
        <dbReference type="Pfam" id="PF04821"/>
    </source>
</evidence>
<accession>A0A1S4JKI9</accession>
<evidence type="ECO:0000313" key="8">
    <source>
        <dbReference type="Proteomes" id="UP000002320"/>
    </source>
</evidence>
<comment type="subcellular location">
    <subcellularLocation>
        <location evidence="1">Nucleus</location>
    </subcellularLocation>
</comment>
<keyword evidence="3" id="KW-0539">Nucleus</keyword>
<feature type="compositionally biased region" description="Polar residues" evidence="4">
    <location>
        <begin position="261"/>
        <end position="287"/>
    </location>
</feature>
<feature type="compositionally biased region" description="Polar residues" evidence="4">
    <location>
        <begin position="295"/>
        <end position="315"/>
    </location>
</feature>
<proteinExistence type="inferred from homology"/>
<evidence type="ECO:0000256" key="1">
    <source>
        <dbReference type="ARBA" id="ARBA00004123"/>
    </source>
</evidence>
<feature type="domain" description="Timeless N-terminal" evidence="5">
    <location>
        <begin position="25"/>
        <end position="278"/>
    </location>
</feature>